<dbReference type="SMART" id="SM00066">
    <property type="entry name" value="GAL4"/>
    <property type="match status" value="1"/>
</dbReference>
<feature type="region of interest" description="Disordered" evidence="2">
    <location>
        <begin position="544"/>
        <end position="584"/>
    </location>
</feature>
<feature type="region of interest" description="Disordered" evidence="2">
    <location>
        <begin position="631"/>
        <end position="667"/>
    </location>
</feature>
<feature type="compositionally biased region" description="Polar residues" evidence="2">
    <location>
        <begin position="631"/>
        <end position="643"/>
    </location>
</feature>
<dbReference type="PROSITE" id="PS00463">
    <property type="entry name" value="ZN2_CY6_FUNGAL_1"/>
    <property type="match status" value="1"/>
</dbReference>
<organism evidence="4 5">
    <name type="scientific">Zymoseptoria tritici ST99CH_1A5</name>
    <dbReference type="NCBI Taxonomy" id="1276529"/>
    <lineage>
        <taxon>Eukaryota</taxon>
        <taxon>Fungi</taxon>
        <taxon>Dikarya</taxon>
        <taxon>Ascomycota</taxon>
        <taxon>Pezizomycotina</taxon>
        <taxon>Dothideomycetes</taxon>
        <taxon>Dothideomycetidae</taxon>
        <taxon>Mycosphaerellales</taxon>
        <taxon>Mycosphaerellaceae</taxon>
        <taxon>Zymoseptoria</taxon>
    </lineage>
</organism>
<dbReference type="GO" id="GO:0000981">
    <property type="term" value="F:DNA-binding transcription factor activity, RNA polymerase II-specific"/>
    <property type="evidence" value="ECO:0007669"/>
    <property type="project" value="InterPro"/>
</dbReference>
<proteinExistence type="predicted"/>
<dbReference type="Proteomes" id="UP000215453">
    <property type="component" value="Chromosome 14"/>
</dbReference>
<dbReference type="PANTHER" id="PTHR47785">
    <property type="entry name" value="ZN(II)2CYS6 TRANSCRIPTION FACTOR (EUROFUNG)-RELATED-RELATED"/>
    <property type="match status" value="1"/>
</dbReference>
<name>A0A1Y6M0D6_ZYMTR</name>
<dbReference type="PANTHER" id="PTHR47785:SF4">
    <property type="entry name" value="ZN(II)2CYS6 TRANSCRIPTION FACTOR (EUROFUNG)"/>
    <property type="match status" value="1"/>
</dbReference>
<dbReference type="CDD" id="cd00067">
    <property type="entry name" value="GAL4"/>
    <property type="match status" value="1"/>
</dbReference>
<dbReference type="SUPFAM" id="SSF57701">
    <property type="entry name" value="Zn2/Cys6 DNA-binding domain"/>
    <property type="match status" value="1"/>
</dbReference>
<dbReference type="EMBL" id="LT882689">
    <property type="protein sequence ID" value="SMY30117.1"/>
    <property type="molecule type" value="Genomic_DNA"/>
</dbReference>
<feature type="region of interest" description="Disordered" evidence="2">
    <location>
        <begin position="61"/>
        <end position="88"/>
    </location>
</feature>
<dbReference type="InterPro" id="IPR001138">
    <property type="entry name" value="Zn2Cys6_DnaBD"/>
</dbReference>
<dbReference type="CDD" id="cd12148">
    <property type="entry name" value="fungal_TF_MHR"/>
    <property type="match status" value="1"/>
</dbReference>
<dbReference type="InterPro" id="IPR053181">
    <property type="entry name" value="EcdB-like_regulator"/>
</dbReference>
<feature type="domain" description="Zn(2)-C6 fungal-type" evidence="3">
    <location>
        <begin position="270"/>
        <end position="299"/>
    </location>
</feature>
<keyword evidence="1" id="KW-0539">Nucleus</keyword>
<accession>A0A1Y6M0D6</accession>
<dbReference type="AlphaFoldDB" id="A0A1Y6M0D6"/>
<dbReference type="InterPro" id="IPR036864">
    <property type="entry name" value="Zn2-C6_fun-type_DNA-bd_sf"/>
</dbReference>
<reference evidence="4 5" key="1">
    <citation type="submission" date="2016-10" db="EMBL/GenBank/DDBJ databases">
        <authorList>
            <person name="Varghese N."/>
        </authorList>
    </citation>
    <scope>NUCLEOTIDE SEQUENCE [LARGE SCALE GENOMIC DNA]</scope>
</reference>
<evidence type="ECO:0000313" key="4">
    <source>
        <dbReference type="EMBL" id="SMY30117.1"/>
    </source>
</evidence>
<dbReference type="Pfam" id="PF00172">
    <property type="entry name" value="Zn_clus"/>
    <property type="match status" value="1"/>
</dbReference>
<evidence type="ECO:0000259" key="3">
    <source>
        <dbReference type="PROSITE" id="PS50048"/>
    </source>
</evidence>
<dbReference type="PROSITE" id="PS50048">
    <property type="entry name" value="ZN2_CY6_FUNGAL_2"/>
    <property type="match status" value="1"/>
</dbReference>
<protein>
    <recommendedName>
        <fullName evidence="3">Zn(2)-C6 fungal-type domain-containing protein</fullName>
    </recommendedName>
</protein>
<feature type="region of interest" description="Disordered" evidence="2">
    <location>
        <begin position="434"/>
        <end position="486"/>
    </location>
</feature>
<dbReference type="GO" id="GO:0008270">
    <property type="term" value="F:zinc ion binding"/>
    <property type="evidence" value="ECO:0007669"/>
    <property type="project" value="InterPro"/>
</dbReference>
<dbReference type="Gene3D" id="4.10.240.10">
    <property type="entry name" value="Zn(2)-C6 fungal-type DNA-binding domain"/>
    <property type="match status" value="1"/>
</dbReference>
<feature type="region of interest" description="Disordered" evidence="2">
    <location>
        <begin position="100"/>
        <end position="204"/>
    </location>
</feature>
<evidence type="ECO:0000256" key="1">
    <source>
        <dbReference type="ARBA" id="ARBA00023242"/>
    </source>
</evidence>
<evidence type="ECO:0000256" key="2">
    <source>
        <dbReference type="SAM" id="MobiDB-lite"/>
    </source>
</evidence>
<sequence length="1126" mass="125073">MDFGSTSGVTANDHLGVGRVALSLSVRAPIPVCPPGDRRLTANNPLLFPYRPRLSTSAALCATTSSVPSQSPSSTGKPSTKRRLRRSTISHIKLLRLSCIRTSNSSSGSSSFRPYNPHPMRQRPPSSEQSNHDPFPQPPHKQQREGHPHFPHSSSGRDGAQPRLQGAPPPPKPIDHGGHPGYPPTNGVPHHGMFQPPPARHEQHPPYAIIPIMGQHHQPYPPPGPPMHGGAPTYRPIASVNYGPRRKSTRATQVGVSNHGNVDLTHSFQACEQCRQRKQKCDEGSPCTFCKENDLSCQYRDTPPAKIDKNMEEVLQYMKRHSQGLTELTTKIDQFEARLRNFEQKTQTNAPPVHFNHTVSAAEPELSLDEDLAPRSSRKPDLEDHRTAPHKLLLLWPSVRPLLKRAGVNCNDAYVMEAEDRGVVRLWPQGEGIDAYDGTQPGGHASPAQGDASGDAAYHRTLTEGMRGMGSPSTSSGNAGRSEPYGVGGLNADGHLDLDAQTVLSLYKSYMRNIHVMHPFLDKRQLDSMFDKFIRRYSSRRPQAARAVGNDDNERLLKRQRSNTSGAARNIGGGSGSEPDLPREAVMERSPSNAIIYLVMALGKICQHKDALPSIVPDSQLEEKIVVHQISGSRGSAGSSPVSANMEPPPVSPTSTSTSQTTSPSDGTVLMLDLRSPRASLKGFSTTFRPRNLDVIPGMAYYAEAAEIMGDQGDGNDLLHAQMFLLAGLYKGQLARVKESMSWITMAGRAILILLDRYKLYKDNYWVMYGSRTQFLNSQARIKDTRQSLIVLASWTCLQLESDILAELKLPASGIQNIEHRLLMPHKVNENESYTGIHSDGSLKHENVLIFYSAQLFLRRRLNQVHRELFGNDSLEKPLKEVQEMLRSHDSILEQWREALPDSLKWHDEDAAAKDILAARLRAKYWGTRYIINRPFLDYALHIMPYVRDNAQNVEEAARDGYGNPRDKADIHIFRAIQQFPDQEIWAAAKRCIDAAMQSTVAFDGIPGRLIVTNIHGTAHAQFGNMLVLSAVHDNRYMGPLVDGAKFRTLLERTIGFLRRLSPISPTAHVDCEILEKFKHTLFGVEQDSMLKKIYRNEGIEPSINEGGSSAENSFQESIINSRSYF</sequence>
<feature type="compositionally biased region" description="Low complexity" evidence="2">
    <location>
        <begin position="653"/>
        <end position="665"/>
    </location>
</feature>
<evidence type="ECO:0000313" key="5">
    <source>
        <dbReference type="Proteomes" id="UP000215453"/>
    </source>
</evidence>
<feature type="compositionally biased region" description="Basic residues" evidence="2">
    <location>
        <begin position="79"/>
        <end position="88"/>
    </location>
</feature>
<feature type="compositionally biased region" description="Low complexity" evidence="2">
    <location>
        <begin position="61"/>
        <end position="75"/>
    </location>
</feature>
<feature type="region of interest" description="Disordered" evidence="2">
    <location>
        <begin position="364"/>
        <end position="385"/>
    </location>
</feature>
<gene>
    <name evidence="4" type="ORF">ZT1A5_G11567</name>
</gene>